<gene>
    <name evidence="3" type="ORF">ACH5RR_023203</name>
</gene>
<feature type="region of interest" description="Disordered" evidence="1">
    <location>
        <begin position="260"/>
        <end position="284"/>
    </location>
</feature>
<evidence type="ECO:0000313" key="3">
    <source>
        <dbReference type="EMBL" id="KAL3516301.1"/>
    </source>
</evidence>
<evidence type="ECO:0000259" key="2">
    <source>
        <dbReference type="Pfam" id="PF22936"/>
    </source>
</evidence>
<evidence type="ECO:0000256" key="1">
    <source>
        <dbReference type="SAM" id="MobiDB-lite"/>
    </source>
</evidence>
<proteinExistence type="predicted"/>
<feature type="domain" description="Retrovirus-related Pol polyprotein from transposon TNT 1-94-like beta-barrel" evidence="2">
    <location>
        <begin position="334"/>
        <end position="411"/>
    </location>
</feature>
<keyword evidence="4" id="KW-1185">Reference proteome</keyword>
<dbReference type="EMBL" id="JBJUIK010000010">
    <property type="protein sequence ID" value="KAL3516301.1"/>
    <property type="molecule type" value="Genomic_DNA"/>
</dbReference>
<evidence type="ECO:0000313" key="4">
    <source>
        <dbReference type="Proteomes" id="UP001630127"/>
    </source>
</evidence>
<comment type="caution">
    <text evidence="3">The sequence shown here is derived from an EMBL/GenBank/DDBJ whole genome shotgun (WGS) entry which is preliminary data.</text>
</comment>
<dbReference type="InterPro" id="IPR054722">
    <property type="entry name" value="PolX-like_BBD"/>
</dbReference>
<sequence>MAMGSKYPYPAALSVGNFVSIKLSQTNFPLWKTQILGLIESQDMFGFLDGGIPMPPMSPSIAENDGDPTKLNPDYILWRRSDRLLRDWIVGTLTEEVLGLVVGLDTSALVWKALIDSFGQSSQEREFYLLQNLQIHAKGTRSMSKYIRIFKSICDDLAAIGKPVDDKAKVFGLLKGLGPEYESFVTSMLKPLIPSYRDLIPLLQGHDTMKSLYTQSTFNSPNQEVAFVGQRNHGNPNYNKKGNQNAFGFNSKGRGFPNFGQTFGKEKSATSSNNANSSVENNSTQNEPVRCQICDKPRHVAKNCWHRYNQAYQSQQANQALVAFNPKELQSNTWFPDTGAWAHMTNDSGKLTSLVPYNGPDKICVGNDELLDISHIGSTTLDVGQKQLSLSNVLVVPNIKHNLLSVSQLTSDQPYKFEFSYDGFLIKDRNTKAMIARNKRQGGLYALQPVQAFAMFSTWYGINNLGTLT</sequence>
<dbReference type="Pfam" id="PF14223">
    <property type="entry name" value="Retrotran_gag_2"/>
    <property type="match status" value="1"/>
</dbReference>
<dbReference type="Proteomes" id="UP001630127">
    <property type="component" value="Unassembled WGS sequence"/>
</dbReference>
<reference evidence="3 4" key="1">
    <citation type="submission" date="2024-11" db="EMBL/GenBank/DDBJ databases">
        <title>A near-complete genome assembly of Cinchona calisaya.</title>
        <authorList>
            <person name="Lian D.C."/>
            <person name="Zhao X.W."/>
            <person name="Wei L."/>
        </authorList>
    </citation>
    <scope>NUCLEOTIDE SEQUENCE [LARGE SCALE GENOMIC DNA]</scope>
    <source>
        <tissue evidence="3">Nenye</tissue>
    </source>
</reference>
<name>A0ABD2Z9Z8_9GENT</name>
<dbReference type="PANTHER" id="PTHR47481">
    <property type="match status" value="1"/>
</dbReference>
<feature type="compositionally biased region" description="Low complexity" evidence="1">
    <location>
        <begin position="269"/>
        <end position="284"/>
    </location>
</feature>
<dbReference type="Pfam" id="PF22936">
    <property type="entry name" value="Pol_BBD"/>
    <property type="match status" value="1"/>
</dbReference>
<organism evidence="3 4">
    <name type="scientific">Cinchona calisaya</name>
    <dbReference type="NCBI Taxonomy" id="153742"/>
    <lineage>
        <taxon>Eukaryota</taxon>
        <taxon>Viridiplantae</taxon>
        <taxon>Streptophyta</taxon>
        <taxon>Embryophyta</taxon>
        <taxon>Tracheophyta</taxon>
        <taxon>Spermatophyta</taxon>
        <taxon>Magnoliopsida</taxon>
        <taxon>eudicotyledons</taxon>
        <taxon>Gunneridae</taxon>
        <taxon>Pentapetalae</taxon>
        <taxon>asterids</taxon>
        <taxon>lamiids</taxon>
        <taxon>Gentianales</taxon>
        <taxon>Rubiaceae</taxon>
        <taxon>Cinchonoideae</taxon>
        <taxon>Cinchoneae</taxon>
        <taxon>Cinchona</taxon>
    </lineage>
</organism>
<dbReference type="PANTHER" id="PTHR47481:SF10">
    <property type="entry name" value="COPIA-LIKE POLYPROTEIN_RETROTRANSPOSON"/>
    <property type="match status" value="1"/>
</dbReference>
<protein>
    <recommendedName>
        <fullName evidence="2">Retrovirus-related Pol polyprotein from transposon TNT 1-94-like beta-barrel domain-containing protein</fullName>
    </recommendedName>
</protein>
<accession>A0ABD2Z9Z8</accession>
<dbReference type="AlphaFoldDB" id="A0ABD2Z9Z8"/>